<keyword evidence="3 7" id="KW-0378">Hydrolase</keyword>
<dbReference type="GO" id="GO:0016787">
    <property type="term" value="F:hydrolase activity"/>
    <property type="evidence" value="ECO:0007669"/>
    <property type="project" value="UniProtKB-KW"/>
</dbReference>
<feature type="compositionally biased region" description="Basic and acidic residues" evidence="8">
    <location>
        <begin position="543"/>
        <end position="558"/>
    </location>
</feature>
<keyword evidence="2 7" id="KW-0547">Nucleotide-binding</keyword>
<proteinExistence type="inferred from homology"/>
<dbReference type="GO" id="GO:0003724">
    <property type="term" value="F:RNA helicase activity"/>
    <property type="evidence" value="ECO:0007669"/>
    <property type="project" value="UniProtKB-EC"/>
</dbReference>
<feature type="short sequence motif" description="Q motif" evidence="6">
    <location>
        <begin position="2"/>
        <end position="30"/>
    </location>
</feature>
<evidence type="ECO:0000256" key="1">
    <source>
        <dbReference type="ARBA" id="ARBA00012552"/>
    </source>
</evidence>
<keyword evidence="5 7" id="KW-0067">ATP-binding</keyword>
<dbReference type="SMART" id="SM00487">
    <property type="entry name" value="DEXDc"/>
    <property type="match status" value="1"/>
</dbReference>
<dbReference type="InterPro" id="IPR000629">
    <property type="entry name" value="RNA-helicase_DEAD-box_CS"/>
</dbReference>
<dbReference type="InterPro" id="IPR014014">
    <property type="entry name" value="RNA_helicase_DEAD_Q_motif"/>
</dbReference>
<dbReference type="PROSITE" id="PS51195">
    <property type="entry name" value="Q_MOTIF"/>
    <property type="match status" value="1"/>
</dbReference>
<keyword evidence="13" id="KW-1185">Reference proteome</keyword>
<evidence type="ECO:0000256" key="4">
    <source>
        <dbReference type="ARBA" id="ARBA00022806"/>
    </source>
</evidence>
<dbReference type="Pfam" id="PF00271">
    <property type="entry name" value="Helicase_C"/>
    <property type="match status" value="1"/>
</dbReference>
<dbReference type="PROSITE" id="PS51194">
    <property type="entry name" value="HELICASE_CTER"/>
    <property type="match status" value="1"/>
</dbReference>
<dbReference type="InterPro" id="IPR001650">
    <property type="entry name" value="Helicase_C-like"/>
</dbReference>
<dbReference type="CDD" id="cd00268">
    <property type="entry name" value="DEADc"/>
    <property type="match status" value="1"/>
</dbReference>
<dbReference type="Proteomes" id="UP000198670">
    <property type="component" value="Unassembled WGS sequence"/>
</dbReference>
<evidence type="ECO:0000256" key="6">
    <source>
        <dbReference type="PROSITE-ProRule" id="PRU00552"/>
    </source>
</evidence>
<evidence type="ECO:0000256" key="8">
    <source>
        <dbReference type="SAM" id="MobiDB-lite"/>
    </source>
</evidence>
<dbReference type="OrthoDB" id="9762011at2"/>
<dbReference type="InterPro" id="IPR044742">
    <property type="entry name" value="DEAD/DEAH_RhlB"/>
</dbReference>
<dbReference type="InterPro" id="IPR011545">
    <property type="entry name" value="DEAD/DEAH_box_helicase_dom"/>
</dbReference>
<evidence type="ECO:0000259" key="11">
    <source>
        <dbReference type="PROSITE" id="PS51195"/>
    </source>
</evidence>
<keyword evidence="4 7" id="KW-0347">Helicase</keyword>
<name>A0A1I3CUQ1_9SPHI</name>
<dbReference type="InterPro" id="IPR050547">
    <property type="entry name" value="DEAD_box_RNA_helicases"/>
</dbReference>
<dbReference type="GO" id="GO:0005829">
    <property type="term" value="C:cytosol"/>
    <property type="evidence" value="ECO:0007669"/>
    <property type="project" value="TreeGrafter"/>
</dbReference>
<dbReference type="AlphaFoldDB" id="A0A1I3CUQ1"/>
<protein>
    <recommendedName>
        <fullName evidence="1">RNA helicase</fullName>
        <ecNumber evidence="1">3.6.4.13</ecNumber>
    </recommendedName>
</protein>
<dbReference type="Pfam" id="PF00270">
    <property type="entry name" value="DEAD"/>
    <property type="match status" value="1"/>
</dbReference>
<feature type="domain" description="Helicase C-terminal" evidence="10">
    <location>
        <begin position="216"/>
        <end position="378"/>
    </location>
</feature>
<dbReference type="Gene3D" id="3.30.70.330">
    <property type="match status" value="1"/>
</dbReference>
<dbReference type="CDD" id="cd18787">
    <property type="entry name" value="SF2_C_DEAD"/>
    <property type="match status" value="1"/>
</dbReference>
<dbReference type="PROSITE" id="PS51192">
    <property type="entry name" value="HELICASE_ATP_BIND_1"/>
    <property type="match status" value="1"/>
</dbReference>
<evidence type="ECO:0000256" key="3">
    <source>
        <dbReference type="ARBA" id="ARBA00022801"/>
    </source>
</evidence>
<evidence type="ECO:0000256" key="7">
    <source>
        <dbReference type="RuleBase" id="RU000492"/>
    </source>
</evidence>
<dbReference type="PANTHER" id="PTHR47963:SF8">
    <property type="entry name" value="ATP-DEPENDENT RNA HELICASE DEAD"/>
    <property type="match status" value="1"/>
</dbReference>
<dbReference type="SUPFAM" id="SSF52540">
    <property type="entry name" value="P-loop containing nucleoside triphosphate hydrolases"/>
    <property type="match status" value="1"/>
</dbReference>
<comment type="similarity">
    <text evidence="7">Belongs to the DEAD box helicase family.</text>
</comment>
<sequence>MNPFIELGIRHDIVNAITELGFEKPTPIQEQAVPVLLTGSNDFVGLAQTGTGKTAAFGLPLLELLDFSQRHPQALVLCPTRELCLQISKDIEKFAKNIPNVHVVAVYGGASISDQLRQIRRGVQIVVATPGRMLDIIGRNAIDFSNVRYVVLDEADEMLNMGFQEDINNILSTTPDEKKTWLFSATMPAEVRRIAKNYMTDPFELTVGTKNSGNANIEHHYYVIRARDKYAAFKRIVDSNPEIFGIVFCRTKVETQEIAESLIKDGYNADSLHGDLSQQQRDKVMKRYRERSLQLLIATDVAARGIDVNDVTHVINYSLPDEIENYTHRSGRTARAGKTGISLSLVNLKELGKIRQIEKVIGKSFVKMEVPRGEAVVESQLFAMIHKVQQVSVNDDHIDPYLPKILESFADLSKEEIIKRFASLEFNRFLEYYQNAPDLNVDANEGRNSFDRERKGKGERFGRDGYKSDYTRLFINLGSVDEFTRGDILGYICNTTHISGKSIGKIDLKGVYTFFEVENASVDKVFSGFQNAEFNGRSVRVENAGEGRGDSRGGEKRNRSFRNGSSDYNGGRRKRENGGGFRDFSGGKRREKSRW</sequence>
<gene>
    <name evidence="12" type="ORF">SAMN05444682_101186</name>
</gene>
<evidence type="ECO:0000256" key="5">
    <source>
        <dbReference type="ARBA" id="ARBA00022840"/>
    </source>
</evidence>
<dbReference type="InterPro" id="IPR005580">
    <property type="entry name" value="DbpA/CsdA_RNA-bd_dom"/>
</dbReference>
<accession>A0A1I3CUQ1</accession>
<feature type="domain" description="DEAD-box RNA helicase Q" evidence="11">
    <location>
        <begin position="2"/>
        <end position="30"/>
    </location>
</feature>
<evidence type="ECO:0000313" key="13">
    <source>
        <dbReference type="Proteomes" id="UP000198670"/>
    </source>
</evidence>
<evidence type="ECO:0000259" key="10">
    <source>
        <dbReference type="PROSITE" id="PS51194"/>
    </source>
</evidence>
<evidence type="ECO:0000313" key="12">
    <source>
        <dbReference type="EMBL" id="SFH77989.1"/>
    </source>
</evidence>
<organism evidence="12 13">
    <name type="scientific">Parapedobacter indicus</name>
    <dbReference type="NCBI Taxonomy" id="1477437"/>
    <lineage>
        <taxon>Bacteria</taxon>
        <taxon>Pseudomonadati</taxon>
        <taxon>Bacteroidota</taxon>
        <taxon>Sphingobacteriia</taxon>
        <taxon>Sphingobacteriales</taxon>
        <taxon>Sphingobacteriaceae</taxon>
        <taxon>Parapedobacter</taxon>
    </lineage>
</organism>
<dbReference type="STRING" id="1477437.SAMN05444682_101186"/>
<dbReference type="InterPro" id="IPR027417">
    <property type="entry name" value="P-loop_NTPase"/>
</dbReference>
<dbReference type="PANTHER" id="PTHR47963">
    <property type="entry name" value="DEAD-BOX ATP-DEPENDENT RNA HELICASE 47, MITOCHONDRIAL"/>
    <property type="match status" value="1"/>
</dbReference>
<dbReference type="Pfam" id="PF03880">
    <property type="entry name" value="DbpA"/>
    <property type="match status" value="1"/>
</dbReference>
<dbReference type="Gene3D" id="3.40.50.300">
    <property type="entry name" value="P-loop containing nucleotide triphosphate hydrolases"/>
    <property type="match status" value="2"/>
</dbReference>
<dbReference type="EC" id="3.6.4.13" evidence="1"/>
<dbReference type="GO" id="GO:0033592">
    <property type="term" value="F:RNA strand annealing activity"/>
    <property type="evidence" value="ECO:0007669"/>
    <property type="project" value="TreeGrafter"/>
</dbReference>
<dbReference type="InterPro" id="IPR014001">
    <property type="entry name" value="Helicase_ATP-bd"/>
</dbReference>
<feature type="domain" description="Helicase ATP-binding" evidence="9">
    <location>
        <begin position="34"/>
        <end position="205"/>
    </location>
</feature>
<dbReference type="RefSeq" id="WP_090622772.1">
    <property type="nucleotide sequence ID" value="NZ_FOQO01000001.1"/>
</dbReference>
<dbReference type="SMART" id="SM00490">
    <property type="entry name" value="HELICc"/>
    <property type="match status" value="1"/>
</dbReference>
<dbReference type="GO" id="GO:0005524">
    <property type="term" value="F:ATP binding"/>
    <property type="evidence" value="ECO:0007669"/>
    <property type="project" value="UniProtKB-KW"/>
</dbReference>
<dbReference type="EMBL" id="FOQO01000001">
    <property type="protein sequence ID" value="SFH77989.1"/>
    <property type="molecule type" value="Genomic_DNA"/>
</dbReference>
<reference evidence="12 13" key="1">
    <citation type="submission" date="2016-10" db="EMBL/GenBank/DDBJ databases">
        <authorList>
            <person name="de Groot N.N."/>
        </authorList>
    </citation>
    <scope>NUCLEOTIDE SEQUENCE [LARGE SCALE GENOMIC DNA]</scope>
    <source>
        <strain evidence="12 13">RK1</strain>
    </source>
</reference>
<evidence type="ECO:0000256" key="2">
    <source>
        <dbReference type="ARBA" id="ARBA00022741"/>
    </source>
</evidence>
<dbReference type="InterPro" id="IPR012677">
    <property type="entry name" value="Nucleotide-bd_a/b_plait_sf"/>
</dbReference>
<dbReference type="CDD" id="cd12252">
    <property type="entry name" value="RRM_DbpA"/>
    <property type="match status" value="1"/>
</dbReference>
<dbReference type="GO" id="GO:0009409">
    <property type="term" value="P:response to cold"/>
    <property type="evidence" value="ECO:0007669"/>
    <property type="project" value="TreeGrafter"/>
</dbReference>
<dbReference type="PROSITE" id="PS00039">
    <property type="entry name" value="DEAD_ATP_HELICASE"/>
    <property type="match status" value="1"/>
</dbReference>
<evidence type="ECO:0000259" key="9">
    <source>
        <dbReference type="PROSITE" id="PS51192"/>
    </source>
</evidence>
<feature type="region of interest" description="Disordered" evidence="8">
    <location>
        <begin position="543"/>
        <end position="595"/>
    </location>
</feature>
<dbReference type="GO" id="GO:0005840">
    <property type="term" value="C:ribosome"/>
    <property type="evidence" value="ECO:0007669"/>
    <property type="project" value="TreeGrafter"/>
</dbReference>